<dbReference type="EMBL" id="FQVL01000008">
    <property type="protein sequence ID" value="SHF14489.1"/>
    <property type="molecule type" value="Genomic_DNA"/>
</dbReference>
<evidence type="ECO:0008006" key="3">
    <source>
        <dbReference type="Google" id="ProtNLM"/>
    </source>
</evidence>
<dbReference type="AlphaFoldDB" id="A0A1M4Z8V2"/>
<dbReference type="OrthoDB" id="5191605at2"/>
<evidence type="ECO:0000313" key="2">
    <source>
        <dbReference type="Proteomes" id="UP000184476"/>
    </source>
</evidence>
<organism evidence="1 2">
    <name type="scientific">Seinonella peptonophila</name>
    <dbReference type="NCBI Taxonomy" id="112248"/>
    <lineage>
        <taxon>Bacteria</taxon>
        <taxon>Bacillati</taxon>
        <taxon>Bacillota</taxon>
        <taxon>Bacilli</taxon>
        <taxon>Bacillales</taxon>
        <taxon>Thermoactinomycetaceae</taxon>
        <taxon>Seinonella</taxon>
    </lineage>
</organism>
<dbReference type="InterPro" id="IPR021238">
    <property type="entry name" value="DUF2620"/>
</dbReference>
<dbReference type="STRING" id="112248.SAMN05444392_108110"/>
<dbReference type="Pfam" id="PF10941">
    <property type="entry name" value="DUF2620"/>
    <property type="match status" value="1"/>
</dbReference>
<proteinExistence type="predicted"/>
<protein>
    <recommendedName>
        <fullName evidence="3">DUF2620 domain-containing protein</fullName>
    </recommendedName>
</protein>
<sequence length="121" mass="13011">MMKFAIGGQLTKNEIKAYVEQHASQQAVADIFTDVEAAMLVKNGTYDYYVGACQSGAGGALAMAYGVLGRDKCATISMAGRAPKKEVVEEAVKKGVKAFGFTNDHVEQSMKLLLDTLLEKE</sequence>
<keyword evidence="2" id="KW-1185">Reference proteome</keyword>
<dbReference type="Proteomes" id="UP000184476">
    <property type="component" value="Unassembled WGS sequence"/>
</dbReference>
<name>A0A1M4Z8V2_9BACL</name>
<accession>A0A1M4Z8V2</accession>
<reference evidence="1 2" key="1">
    <citation type="submission" date="2016-11" db="EMBL/GenBank/DDBJ databases">
        <authorList>
            <person name="Jaros S."/>
            <person name="Januszkiewicz K."/>
            <person name="Wedrychowicz H."/>
        </authorList>
    </citation>
    <scope>NUCLEOTIDE SEQUENCE [LARGE SCALE GENOMIC DNA]</scope>
    <source>
        <strain evidence="1 2">DSM 44666</strain>
    </source>
</reference>
<evidence type="ECO:0000313" key="1">
    <source>
        <dbReference type="EMBL" id="SHF14489.1"/>
    </source>
</evidence>
<dbReference type="RefSeq" id="WP_073155343.1">
    <property type="nucleotide sequence ID" value="NZ_FQVL01000008.1"/>
</dbReference>
<gene>
    <name evidence="1" type="ORF">SAMN05444392_108110</name>
</gene>